<feature type="non-terminal residue" evidence="1">
    <location>
        <position position="1"/>
    </location>
</feature>
<protein>
    <submittedName>
        <fullName evidence="1">Uncharacterized protein</fullName>
    </submittedName>
</protein>
<organism evidence="1">
    <name type="scientific">marine sediment metagenome</name>
    <dbReference type="NCBI Taxonomy" id="412755"/>
    <lineage>
        <taxon>unclassified sequences</taxon>
        <taxon>metagenomes</taxon>
        <taxon>ecological metagenomes</taxon>
    </lineage>
</organism>
<proteinExistence type="predicted"/>
<comment type="caution">
    <text evidence="1">The sequence shown here is derived from an EMBL/GenBank/DDBJ whole genome shotgun (WGS) entry which is preliminary data.</text>
</comment>
<reference evidence="1" key="1">
    <citation type="journal article" date="2014" name="Front. Microbiol.">
        <title>High frequency of phylogenetically diverse reductive dehalogenase-homologous genes in deep subseafloor sedimentary metagenomes.</title>
        <authorList>
            <person name="Kawai M."/>
            <person name="Futagami T."/>
            <person name="Toyoda A."/>
            <person name="Takaki Y."/>
            <person name="Nishi S."/>
            <person name="Hori S."/>
            <person name="Arai W."/>
            <person name="Tsubouchi T."/>
            <person name="Morono Y."/>
            <person name="Uchiyama I."/>
            <person name="Ito T."/>
            <person name="Fujiyama A."/>
            <person name="Inagaki F."/>
            <person name="Takami H."/>
        </authorList>
    </citation>
    <scope>NUCLEOTIDE SEQUENCE</scope>
    <source>
        <strain evidence="1">Expedition CK06-06</strain>
    </source>
</reference>
<name>X1HRM3_9ZZZZ</name>
<dbReference type="EMBL" id="BARU01035242">
    <property type="protein sequence ID" value="GAH72816.1"/>
    <property type="molecule type" value="Genomic_DNA"/>
</dbReference>
<dbReference type="AlphaFoldDB" id="X1HRM3"/>
<evidence type="ECO:0000313" key="1">
    <source>
        <dbReference type="EMBL" id="GAH72816.1"/>
    </source>
</evidence>
<sequence>SPEKVADIKFLVKQIRDADRIIHAVLAGRVVVIASSNMTFVKRIIQTLELFSPTKYPQSVEWATKVVSDMKIIGTTPKLAEEYKGAVIANLDTNKILNSKPSNYGREFLDDLVTLEPKGMAYAAKLKIAMLVEFAKMIIELSKVPDIGAKAIDLVRMDVSADALELILDIVNGFDPTTTEILRETWL</sequence>
<gene>
    <name evidence="1" type="ORF">S03H2_55196</name>
</gene>
<accession>X1HRM3</accession>